<evidence type="ECO:0000256" key="4">
    <source>
        <dbReference type="ARBA" id="ARBA00016902"/>
    </source>
</evidence>
<dbReference type="SUPFAM" id="SSF102735">
    <property type="entry name" value="Trigger factor ribosome-binding domain"/>
    <property type="match status" value="1"/>
</dbReference>
<dbReference type="PANTHER" id="PTHR30560:SF3">
    <property type="entry name" value="TRIGGER FACTOR-LIKE PROTEIN TIG, CHLOROPLASTIC"/>
    <property type="match status" value="1"/>
</dbReference>
<comment type="caution">
    <text evidence="16">The sequence shown here is derived from an EMBL/GenBank/DDBJ whole genome shotgun (WGS) entry which is preliminary data.</text>
</comment>
<evidence type="ECO:0000256" key="6">
    <source>
        <dbReference type="ARBA" id="ARBA00023110"/>
    </source>
</evidence>
<dbReference type="RefSeq" id="WP_158425093.1">
    <property type="nucleotide sequence ID" value="NZ_JAOQJQ010000003.1"/>
</dbReference>
<dbReference type="SUPFAM" id="SSF109998">
    <property type="entry name" value="Triger factor/SurA peptide-binding domain-like"/>
    <property type="match status" value="1"/>
</dbReference>
<evidence type="ECO:0000256" key="12">
    <source>
        <dbReference type="HAMAP-Rule" id="MF_00303"/>
    </source>
</evidence>
<proteinExistence type="inferred from homology"/>
<dbReference type="InterPro" id="IPR046357">
    <property type="entry name" value="PPIase_dom_sf"/>
</dbReference>
<dbReference type="InterPro" id="IPR008881">
    <property type="entry name" value="Trigger_fac_ribosome-bd_bac"/>
</dbReference>
<dbReference type="Gene3D" id="1.10.3120.10">
    <property type="entry name" value="Trigger factor, C-terminal domain"/>
    <property type="match status" value="1"/>
</dbReference>
<keyword evidence="12" id="KW-0963">Cytoplasm</keyword>
<comment type="subcellular location">
    <subcellularLocation>
        <location evidence="12">Cytoplasm</location>
    </subcellularLocation>
    <text evidence="12">About half TF is bound to the ribosome near the polypeptide exit tunnel while the other half is free in the cytoplasm.</text>
</comment>
<dbReference type="PANTHER" id="PTHR30560">
    <property type="entry name" value="TRIGGER FACTOR CHAPERONE AND PEPTIDYL-PROLYL CIS/TRANS ISOMERASE"/>
    <property type="match status" value="1"/>
</dbReference>
<evidence type="ECO:0000313" key="17">
    <source>
        <dbReference type="Proteomes" id="UP001652442"/>
    </source>
</evidence>
<dbReference type="SUPFAM" id="SSF54534">
    <property type="entry name" value="FKBP-like"/>
    <property type="match status" value="1"/>
</dbReference>
<dbReference type="GO" id="GO:0003755">
    <property type="term" value="F:peptidyl-prolyl cis-trans isomerase activity"/>
    <property type="evidence" value="ECO:0007669"/>
    <property type="project" value="UniProtKB-EC"/>
</dbReference>
<comment type="function">
    <text evidence="10 12">Involved in protein export. Acts as a chaperone by maintaining the newly synthesized protein in an open conformation. Functions as a peptidyl-prolyl cis-trans isomerase.</text>
</comment>
<comment type="similarity">
    <text evidence="2 12 14">Belongs to the FKBP-type PPIase family. Tig subfamily.</text>
</comment>
<dbReference type="HAMAP" id="MF_00303">
    <property type="entry name" value="Trigger_factor_Tig"/>
    <property type="match status" value="1"/>
</dbReference>
<evidence type="ECO:0000256" key="14">
    <source>
        <dbReference type="RuleBase" id="RU003914"/>
    </source>
</evidence>
<keyword evidence="17" id="KW-1185">Reference proteome</keyword>
<keyword evidence="9 12" id="KW-0131">Cell cycle</keyword>
<evidence type="ECO:0000256" key="10">
    <source>
        <dbReference type="ARBA" id="ARBA00024849"/>
    </source>
</evidence>
<evidence type="ECO:0000256" key="2">
    <source>
        <dbReference type="ARBA" id="ARBA00005464"/>
    </source>
</evidence>
<dbReference type="Pfam" id="PF05698">
    <property type="entry name" value="Trigger_C"/>
    <property type="match status" value="1"/>
</dbReference>
<keyword evidence="8 12" id="KW-0413">Isomerase</keyword>
<gene>
    <name evidence="12 16" type="primary">tig</name>
    <name evidence="16" type="ORF">OCV88_08565</name>
</gene>
<evidence type="ECO:0000256" key="11">
    <source>
        <dbReference type="ARBA" id="ARBA00029986"/>
    </source>
</evidence>
<feature type="domain" description="PPIase FKBP-type" evidence="15">
    <location>
        <begin position="163"/>
        <end position="248"/>
    </location>
</feature>
<organism evidence="16 17">
    <name type="scientific">Brotonthovivens ammoniilytica</name>
    <dbReference type="NCBI Taxonomy" id="2981725"/>
    <lineage>
        <taxon>Bacteria</taxon>
        <taxon>Bacillati</taxon>
        <taxon>Bacillota</taxon>
        <taxon>Clostridia</taxon>
        <taxon>Lachnospirales</taxon>
        <taxon>Lachnospiraceae</taxon>
        <taxon>Brotonthovivens</taxon>
    </lineage>
</organism>
<reference evidence="16 17" key="1">
    <citation type="journal article" date="2021" name="ISME Commun">
        <title>Automated analysis of genomic sequences facilitates high-throughput and comprehensive description of bacteria.</title>
        <authorList>
            <person name="Hitch T.C.A."/>
        </authorList>
    </citation>
    <scope>NUCLEOTIDE SEQUENCE [LARGE SCALE GENOMIC DNA]</scope>
    <source>
        <strain evidence="16 17">Sanger_109</strain>
    </source>
</reference>
<dbReference type="PROSITE" id="PS50059">
    <property type="entry name" value="FKBP_PPIASE"/>
    <property type="match status" value="1"/>
</dbReference>
<dbReference type="InterPro" id="IPR008880">
    <property type="entry name" value="Trigger_fac_C"/>
</dbReference>
<dbReference type="InterPro" id="IPR005215">
    <property type="entry name" value="Trig_fac"/>
</dbReference>
<evidence type="ECO:0000256" key="7">
    <source>
        <dbReference type="ARBA" id="ARBA00023186"/>
    </source>
</evidence>
<evidence type="ECO:0000259" key="15">
    <source>
        <dbReference type="PROSITE" id="PS50059"/>
    </source>
</evidence>
<evidence type="ECO:0000256" key="8">
    <source>
        <dbReference type="ARBA" id="ARBA00023235"/>
    </source>
</evidence>
<dbReference type="PIRSF" id="PIRSF003095">
    <property type="entry name" value="Trigger_factor"/>
    <property type="match status" value="1"/>
</dbReference>
<dbReference type="InterPro" id="IPR001179">
    <property type="entry name" value="PPIase_FKBP_dom"/>
</dbReference>
<dbReference type="Gene3D" id="3.10.50.40">
    <property type="match status" value="1"/>
</dbReference>
<dbReference type="Pfam" id="PF00254">
    <property type="entry name" value="FKBP_C"/>
    <property type="match status" value="1"/>
</dbReference>
<dbReference type="EC" id="5.2.1.8" evidence="3 12"/>
<comment type="domain">
    <text evidence="12">Consists of 3 domains; the N-terminus binds the ribosome, the middle domain has PPIase activity, while the C-terminus has intrinsic chaperone activity on its own.</text>
</comment>
<dbReference type="InterPro" id="IPR036611">
    <property type="entry name" value="Trigger_fac_ribosome-bd_sf"/>
</dbReference>
<keyword evidence="7 12" id="KW-0143">Chaperone</keyword>
<evidence type="ECO:0000256" key="9">
    <source>
        <dbReference type="ARBA" id="ARBA00023306"/>
    </source>
</evidence>
<dbReference type="InterPro" id="IPR037041">
    <property type="entry name" value="Trigger_fac_C_sf"/>
</dbReference>
<dbReference type="NCBIfam" id="TIGR00115">
    <property type="entry name" value="tig"/>
    <property type="match status" value="1"/>
</dbReference>
<dbReference type="Proteomes" id="UP001652442">
    <property type="component" value="Unassembled WGS sequence"/>
</dbReference>
<evidence type="ECO:0000256" key="3">
    <source>
        <dbReference type="ARBA" id="ARBA00013194"/>
    </source>
</evidence>
<name>A0ABT2TJI8_9FIRM</name>
<dbReference type="InterPro" id="IPR027304">
    <property type="entry name" value="Trigger_fact/SurA_dom_sf"/>
</dbReference>
<keyword evidence="6 12" id="KW-0697">Rotamase</keyword>
<sequence>MSVQVENLEKNMAKLTVEVPAEELESALQEAYNKQKKSISLPGFRKGKVPRMMVEKMYGANVFCDDAANSLLPGAYSEAVEESGLDIVSRPNLDIVQLEKGKAFIFTAEVAVKPEVTLGKYVGVTVTKIDTAATEEEIEKEINAEREKNARTITVEGRAVEDGDTAVIDYEGFADGVAFEGGKDENHSLVIGSGSFIPGFEEQLIGKNAGEEVEVNVTFPEEYHSADLAGKAAVFNVKINEIKTKEVPELDDEFVQDVSEFDTVAEYKESIKAKVEERKESDAKAAQTDEAIKKIVDKSQMDIPEAMIDTQCEDMINQFGQQMSQQGLSMQQYLQFTGMTMDKMKEQVREEAVARIESGLILEQIAKEENIEISDEDLDAEIVKMAELYKMEADQLRGYMGDSEKEAMKKDLAEQRAVAFIMENVKYRAKAKSKKEKDAEAEAESTEE</sequence>
<evidence type="ECO:0000256" key="1">
    <source>
        <dbReference type="ARBA" id="ARBA00000971"/>
    </source>
</evidence>
<evidence type="ECO:0000256" key="13">
    <source>
        <dbReference type="PROSITE-ProRule" id="PRU00277"/>
    </source>
</evidence>
<dbReference type="Pfam" id="PF05697">
    <property type="entry name" value="Trigger_N"/>
    <property type="match status" value="1"/>
</dbReference>
<comment type="catalytic activity">
    <reaction evidence="1 12 13">
        <text>[protein]-peptidylproline (omega=180) = [protein]-peptidylproline (omega=0)</text>
        <dbReference type="Rhea" id="RHEA:16237"/>
        <dbReference type="Rhea" id="RHEA-COMP:10747"/>
        <dbReference type="Rhea" id="RHEA-COMP:10748"/>
        <dbReference type="ChEBI" id="CHEBI:83833"/>
        <dbReference type="ChEBI" id="CHEBI:83834"/>
        <dbReference type="EC" id="5.2.1.8"/>
    </reaction>
</comment>
<dbReference type="EMBL" id="JAOQJQ010000003">
    <property type="protein sequence ID" value="MCU6762383.1"/>
    <property type="molecule type" value="Genomic_DNA"/>
</dbReference>
<evidence type="ECO:0000313" key="16">
    <source>
        <dbReference type="EMBL" id="MCU6762383.1"/>
    </source>
</evidence>
<protein>
    <recommendedName>
        <fullName evidence="4 12">Trigger factor</fullName>
        <shortName evidence="12">TF</shortName>
        <ecNumber evidence="3 12">5.2.1.8</ecNumber>
    </recommendedName>
    <alternativeName>
        <fullName evidence="11 12">PPIase</fullName>
    </alternativeName>
</protein>
<accession>A0ABT2TJI8</accession>
<keyword evidence="5 12" id="KW-0132">Cell division</keyword>
<dbReference type="Gene3D" id="3.30.70.1050">
    <property type="entry name" value="Trigger factor ribosome-binding domain"/>
    <property type="match status" value="1"/>
</dbReference>
<evidence type="ECO:0000256" key="5">
    <source>
        <dbReference type="ARBA" id="ARBA00022618"/>
    </source>
</evidence>